<feature type="domain" description="CbbQ/NirQ/NorQ C-terminal" evidence="1">
    <location>
        <begin position="1"/>
        <end position="43"/>
    </location>
</feature>
<organism evidence="2 3">
    <name type="scientific">Halochromatium glycolicum</name>
    <dbReference type="NCBI Taxonomy" id="85075"/>
    <lineage>
        <taxon>Bacteria</taxon>
        <taxon>Pseudomonadati</taxon>
        <taxon>Pseudomonadota</taxon>
        <taxon>Gammaproteobacteria</taxon>
        <taxon>Chromatiales</taxon>
        <taxon>Chromatiaceae</taxon>
        <taxon>Halochromatium</taxon>
    </lineage>
</organism>
<dbReference type="EMBL" id="NRSJ01000049">
    <property type="protein sequence ID" value="MBK1706712.1"/>
    <property type="molecule type" value="Genomic_DNA"/>
</dbReference>
<reference evidence="2" key="2">
    <citation type="journal article" date="2020" name="Microorganisms">
        <title>Osmotic Adaptation and Compatible Solute Biosynthesis of Phototrophic Bacteria as Revealed from Genome Analyses.</title>
        <authorList>
            <person name="Imhoff J.F."/>
            <person name="Rahn T."/>
            <person name="Kunzel S."/>
            <person name="Keller A."/>
            <person name="Neulinger S.C."/>
        </authorList>
    </citation>
    <scope>NUCLEOTIDE SEQUENCE</scope>
    <source>
        <strain evidence="2">DSM 11080</strain>
    </source>
</reference>
<evidence type="ECO:0000313" key="3">
    <source>
        <dbReference type="Proteomes" id="UP001296776"/>
    </source>
</evidence>
<reference evidence="2" key="1">
    <citation type="submission" date="2017-08" db="EMBL/GenBank/DDBJ databases">
        <authorList>
            <person name="Imhoff J.F."/>
            <person name="Rahn T."/>
            <person name="Kuenzel S."/>
            <person name="Neulinger S.C."/>
        </authorList>
    </citation>
    <scope>NUCLEOTIDE SEQUENCE</scope>
    <source>
        <strain evidence="2">DSM 11080</strain>
    </source>
</reference>
<accession>A0AAJ0U7N8</accession>
<proteinExistence type="predicted"/>
<dbReference type="Pfam" id="PF08406">
    <property type="entry name" value="CbbQ_C"/>
    <property type="match status" value="1"/>
</dbReference>
<evidence type="ECO:0000313" key="2">
    <source>
        <dbReference type="EMBL" id="MBK1706712.1"/>
    </source>
</evidence>
<keyword evidence="3" id="KW-1185">Reference proteome</keyword>
<dbReference type="Proteomes" id="UP001296776">
    <property type="component" value="Unassembled WGS sequence"/>
</dbReference>
<sequence>MLVYAATLIRAGMTPAEACRAALIEPLTDDPETIEALRKIVDAGLG</sequence>
<dbReference type="AlphaFoldDB" id="A0AAJ0U7N8"/>
<name>A0AAJ0U7N8_9GAMM</name>
<dbReference type="InterPro" id="IPR013615">
    <property type="entry name" value="CbbQ_C"/>
</dbReference>
<protein>
    <recommendedName>
        <fullName evidence="1">CbbQ/NirQ/NorQ C-terminal domain-containing protein</fullName>
    </recommendedName>
</protein>
<gene>
    <name evidence="2" type="ORF">CKO40_19735</name>
</gene>
<evidence type="ECO:0000259" key="1">
    <source>
        <dbReference type="Pfam" id="PF08406"/>
    </source>
</evidence>
<comment type="caution">
    <text evidence="2">The sequence shown here is derived from an EMBL/GenBank/DDBJ whole genome shotgun (WGS) entry which is preliminary data.</text>
</comment>